<proteinExistence type="predicted"/>
<dbReference type="InterPro" id="IPR036866">
    <property type="entry name" value="RibonucZ/Hydroxyglut_hydro"/>
</dbReference>
<sequence length="306" mass="34797">MIKKIFLLLIFSVSAIFAFDYNLKPKKVANNTWCFLGNLDMPRVSNGAFMSNFCYVKTSKAYVVIDSGSNYNLAKQAYEQMTKIEKLPVAKVLNTHGHDDHWLGNSFYKDEFNSELIGTQSINEQVKLGHKPRVFHVLSKEQMKNTKLTSLDKVINETTTIKVGNTEFIMIPVGVKAHTSEDLFVYVPQNKALFTGDIVMNGRVTSNRDGSVIGTLKALEMIQSKQWNTLVPGHGYDTSKTAIDETVKYFTLLKQRVLEAVEEDVGAENINKLVKLEEFKDKALYEELNSRNIFDAYGELEFYEEE</sequence>
<dbReference type="RefSeq" id="WP_254575462.1">
    <property type="nucleotide sequence ID" value="NZ_CP100595.1"/>
</dbReference>
<evidence type="ECO:0000313" key="3">
    <source>
        <dbReference type="Proteomes" id="UP001060012"/>
    </source>
</evidence>
<dbReference type="SUPFAM" id="SSF56281">
    <property type="entry name" value="Metallo-hydrolase/oxidoreductase"/>
    <property type="match status" value="1"/>
</dbReference>
<dbReference type="SMART" id="SM00849">
    <property type="entry name" value="Lactamase_B"/>
    <property type="match status" value="1"/>
</dbReference>
<reference evidence="2" key="1">
    <citation type="submission" date="2022-07" db="EMBL/GenBank/DDBJ databases">
        <title>Arcobacter roscoffensis sp. nov., a marine bacterium isolated from coastal seawater collected from Roscoff, France.</title>
        <authorList>
            <person name="Pascual J."/>
            <person name="Lepeaux C."/>
            <person name="Methner A."/>
            <person name="Overmann J."/>
        </authorList>
    </citation>
    <scope>NUCLEOTIDE SEQUENCE</scope>
    <source>
        <strain evidence="2">ARW1-2F2</strain>
    </source>
</reference>
<dbReference type="Gene3D" id="3.60.15.10">
    <property type="entry name" value="Ribonuclease Z/Hydroxyacylglutathione hydrolase-like"/>
    <property type="match status" value="1"/>
</dbReference>
<dbReference type="InterPro" id="IPR050855">
    <property type="entry name" value="NDM-1-like"/>
</dbReference>
<name>A0ABY5DZA4_9BACT</name>
<feature type="domain" description="Metallo-beta-lactamase" evidence="1">
    <location>
        <begin position="50"/>
        <end position="234"/>
    </location>
</feature>
<dbReference type="InterPro" id="IPR001279">
    <property type="entry name" value="Metallo-B-lactamas"/>
</dbReference>
<dbReference type="PANTHER" id="PTHR42951:SF20">
    <property type="entry name" value="BETA LACTAMASE"/>
    <property type="match status" value="1"/>
</dbReference>
<evidence type="ECO:0000313" key="2">
    <source>
        <dbReference type="EMBL" id="UTJ05281.1"/>
    </source>
</evidence>
<protein>
    <submittedName>
        <fullName evidence="2">MBL fold metallo-hydrolase</fullName>
    </submittedName>
</protein>
<dbReference type="PANTHER" id="PTHR42951">
    <property type="entry name" value="METALLO-BETA-LACTAMASE DOMAIN-CONTAINING"/>
    <property type="match status" value="1"/>
</dbReference>
<dbReference type="EMBL" id="CP100595">
    <property type="protein sequence ID" value="UTJ05281.1"/>
    <property type="molecule type" value="Genomic_DNA"/>
</dbReference>
<dbReference type="Proteomes" id="UP001060012">
    <property type="component" value="Chromosome"/>
</dbReference>
<dbReference type="Pfam" id="PF00753">
    <property type="entry name" value="Lactamase_B"/>
    <property type="match status" value="1"/>
</dbReference>
<gene>
    <name evidence="2" type="ORF">NJU99_08360</name>
</gene>
<organism evidence="2 3">
    <name type="scientific">Arcobacter roscoffensis</name>
    <dbReference type="NCBI Taxonomy" id="2961520"/>
    <lineage>
        <taxon>Bacteria</taxon>
        <taxon>Pseudomonadati</taxon>
        <taxon>Campylobacterota</taxon>
        <taxon>Epsilonproteobacteria</taxon>
        <taxon>Campylobacterales</taxon>
        <taxon>Arcobacteraceae</taxon>
        <taxon>Arcobacter</taxon>
    </lineage>
</organism>
<keyword evidence="3" id="KW-1185">Reference proteome</keyword>
<accession>A0ABY5DZA4</accession>
<dbReference type="CDD" id="cd16282">
    <property type="entry name" value="metallo-hydrolase-like_MBL-fold"/>
    <property type="match status" value="1"/>
</dbReference>
<evidence type="ECO:0000259" key="1">
    <source>
        <dbReference type="SMART" id="SM00849"/>
    </source>
</evidence>